<evidence type="ECO:0000313" key="4">
    <source>
        <dbReference type="Proteomes" id="UP000663870"/>
    </source>
</evidence>
<protein>
    <submittedName>
        <fullName evidence="1">Uncharacterized protein</fullName>
    </submittedName>
</protein>
<evidence type="ECO:0000313" key="1">
    <source>
        <dbReference type="EMBL" id="CAF1318387.1"/>
    </source>
</evidence>
<evidence type="ECO:0000313" key="3">
    <source>
        <dbReference type="Proteomes" id="UP000663854"/>
    </source>
</evidence>
<proteinExistence type="predicted"/>
<dbReference type="EMBL" id="CAJNOL010004252">
    <property type="protein sequence ID" value="CAF1584203.1"/>
    <property type="molecule type" value="Genomic_DNA"/>
</dbReference>
<reference evidence="1" key="1">
    <citation type="submission" date="2021-02" db="EMBL/GenBank/DDBJ databases">
        <authorList>
            <person name="Nowell W R."/>
        </authorList>
    </citation>
    <scope>NUCLEOTIDE SEQUENCE</scope>
</reference>
<sequence>MELFKRACCSSFEIEVCCVLVHLNVIKNKIIIKENEIDLIIIAVPNNHHWYTQLLSDQSSTCIYTIAYLSNTFEMKPNTIIHFHNNSHKSNLFDTVTKLTLTHQLITDKYQYDFTNITSLTLISSDVVINDFSE</sequence>
<accession>A0A815EXV1</accession>
<gene>
    <name evidence="2" type="ORF">JXQ802_LOCUS46553</name>
    <name evidence="1" type="ORF">PYM288_LOCUS30782</name>
</gene>
<keyword evidence="4" id="KW-1185">Reference proteome</keyword>
<dbReference type="EMBL" id="CAJNOH010002971">
    <property type="protein sequence ID" value="CAF1318387.1"/>
    <property type="molecule type" value="Genomic_DNA"/>
</dbReference>
<dbReference type="Proteomes" id="UP000663870">
    <property type="component" value="Unassembled WGS sequence"/>
</dbReference>
<evidence type="ECO:0000313" key="2">
    <source>
        <dbReference type="EMBL" id="CAF1584203.1"/>
    </source>
</evidence>
<name>A0A815EXV1_9BILA</name>
<comment type="caution">
    <text evidence="1">The sequence shown here is derived from an EMBL/GenBank/DDBJ whole genome shotgun (WGS) entry which is preliminary data.</text>
</comment>
<dbReference type="AlphaFoldDB" id="A0A815EXV1"/>
<organism evidence="1 3">
    <name type="scientific">Rotaria sordida</name>
    <dbReference type="NCBI Taxonomy" id="392033"/>
    <lineage>
        <taxon>Eukaryota</taxon>
        <taxon>Metazoa</taxon>
        <taxon>Spiralia</taxon>
        <taxon>Gnathifera</taxon>
        <taxon>Rotifera</taxon>
        <taxon>Eurotatoria</taxon>
        <taxon>Bdelloidea</taxon>
        <taxon>Philodinida</taxon>
        <taxon>Philodinidae</taxon>
        <taxon>Rotaria</taxon>
    </lineage>
</organism>
<dbReference type="Proteomes" id="UP000663854">
    <property type="component" value="Unassembled WGS sequence"/>
</dbReference>